<proteinExistence type="predicted"/>
<reference evidence="2" key="1">
    <citation type="submission" date="2021-02" db="EMBL/GenBank/DDBJ databases">
        <authorList>
            <person name="Dougan E. K."/>
            <person name="Rhodes N."/>
            <person name="Thang M."/>
            <person name="Chan C."/>
        </authorList>
    </citation>
    <scope>NUCLEOTIDE SEQUENCE</scope>
</reference>
<protein>
    <submittedName>
        <fullName evidence="2">Uncharacterized protein</fullName>
    </submittedName>
</protein>
<organism evidence="2 3">
    <name type="scientific">Polarella glacialis</name>
    <name type="common">Dinoflagellate</name>
    <dbReference type="NCBI Taxonomy" id="89957"/>
    <lineage>
        <taxon>Eukaryota</taxon>
        <taxon>Sar</taxon>
        <taxon>Alveolata</taxon>
        <taxon>Dinophyceae</taxon>
        <taxon>Suessiales</taxon>
        <taxon>Suessiaceae</taxon>
        <taxon>Polarella</taxon>
    </lineage>
</organism>
<gene>
    <name evidence="2" type="ORF">PGLA2088_LOCUS19652</name>
</gene>
<comment type="caution">
    <text evidence="2">The sequence shown here is derived from an EMBL/GenBank/DDBJ whole genome shotgun (WGS) entry which is preliminary data.</text>
</comment>
<dbReference type="Proteomes" id="UP000626109">
    <property type="component" value="Unassembled WGS sequence"/>
</dbReference>
<sequence length="104" mass="11696">MSTLTQAKIRNTKHTFFICSADCQEWRRQPSLSAPSRHNTSGTRSQSSQQEKKEKNKNDDNGSNNNNKLTTNKQTNSNLTTNTTATTTNDNNNKTNKNGRDEGF</sequence>
<feature type="compositionally biased region" description="Basic and acidic residues" evidence="1">
    <location>
        <begin position="50"/>
        <end position="60"/>
    </location>
</feature>
<dbReference type="EMBL" id="CAJNNW010025172">
    <property type="protein sequence ID" value="CAE8675988.1"/>
    <property type="molecule type" value="Genomic_DNA"/>
</dbReference>
<feature type="region of interest" description="Disordered" evidence="1">
    <location>
        <begin position="28"/>
        <end position="104"/>
    </location>
</feature>
<feature type="compositionally biased region" description="Polar residues" evidence="1">
    <location>
        <begin position="30"/>
        <end position="49"/>
    </location>
</feature>
<accession>A0A813JFW3</accession>
<evidence type="ECO:0000256" key="1">
    <source>
        <dbReference type="SAM" id="MobiDB-lite"/>
    </source>
</evidence>
<evidence type="ECO:0000313" key="3">
    <source>
        <dbReference type="Proteomes" id="UP000626109"/>
    </source>
</evidence>
<name>A0A813JFW3_POLGL</name>
<dbReference type="AlphaFoldDB" id="A0A813JFW3"/>
<evidence type="ECO:0000313" key="2">
    <source>
        <dbReference type="EMBL" id="CAE8675988.1"/>
    </source>
</evidence>
<feature type="compositionally biased region" description="Low complexity" evidence="1">
    <location>
        <begin position="61"/>
        <end position="96"/>
    </location>
</feature>